<dbReference type="InterPro" id="IPR001789">
    <property type="entry name" value="Sig_transdc_resp-reg_receiver"/>
</dbReference>
<dbReference type="Gene3D" id="3.40.50.2300">
    <property type="match status" value="1"/>
</dbReference>
<evidence type="ECO:0000256" key="6">
    <source>
        <dbReference type="PROSITE-ProRule" id="PRU00169"/>
    </source>
</evidence>
<keyword evidence="4 7" id="KW-0238">DNA-binding</keyword>
<dbReference type="OrthoDB" id="4127888at2"/>
<dbReference type="GO" id="GO:0000156">
    <property type="term" value="F:phosphorelay response regulator activity"/>
    <property type="evidence" value="ECO:0007669"/>
    <property type="project" value="TreeGrafter"/>
</dbReference>
<dbReference type="InterPro" id="IPR036388">
    <property type="entry name" value="WH-like_DNA-bd_sf"/>
</dbReference>
<evidence type="ECO:0000256" key="1">
    <source>
        <dbReference type="ARBA" id="ARBA00022553"/>
    </source>
</evidence>
<dbReference type="Pfam" id="PF00072">
    <property type="entry name" value="Response_reg"/>
    <property type="match status" value="1"/>
</dbReference>
<dbReference type="GO" id="GO:0005829">
    <property type="term" value="C:cytosol"/>
    <property type="evidence" value="ECO:0007669"/>
    <property type="project" value="TreeGrafter"/>
</dbReference>
<reference evidence="10 11" key="1">
    <citation type="submission" date="2018-12" db="EMBL/GenBank/DDBJ databases">
        <title>Vibrio sp. isolated from China Sea.</title>
        <authorList>
            <person name="Li Y."/>
        </authorList>
    </citation>
    <scope>NUCLEOTIDE SEQUENCE [LARGE SCALE GENOMIC DNA]</scope>
    <source>
        <strain evidence="10 11">BEI207</strain>
    </source>
</reference>
<keyword evidence="1 6" id="KW-0597">Phosphoprotein</keyword>
<dbReference type="Gene3D" id="1.10.10.10">
    <property type="entry name" value="Winged helix-like DNA-binding domain superfamily/Winged helix DNA-binding domain"/>
    <property type="match status" value="1"/>
</dbReference>
<evidence type="ECO:0000259" key="8">
    <source>
        <dbReference type="PROSITE" id="PS50110"/>
    </source>
</evidence>
<keyword evidence="3" id="KW-0805">Transcription regulation</keyword>
<proteinExistence type="predicted"/>
<dbReference type="GO" id="GO:0006355">
    <property type="term" value="P:regulation of DNA-templated transcription"/>
    <property type="evidence" value="ECO:0007669"/>
    <property type="project" value="InterPro"/>
</dbReference>
<feature type="DNA-binding region" description="OmpR/PhoB-type" evidence="7">
    <location>
        <begin position="125"/>
        <end position="223"/>
    </location>
</feature>
<name>A0A3S0Q0B4_9VIBR</name>
<evidence type="ECO:0000259" key="9">
    <source>
        <dbReference type="PROSITE" id="PS51755"/>
    </source>
</evidence>
<protein>
    <submittedName>
        <fullName evidence="10">Response regulator transcription factor</fullName>
    </submittedName>
</protein>
<evidence type="ECO:0000256" key="4">
    <source>
        <dbReference type="ARBA" id="ARBA00023125"/>
    </source>
</evidence>
<gene>
    <name evidence="10" type="ORF">EJ063_16270</name>
</gene>
<dbReference type="Pfam" id="PF00486">
    <property type="entry name" value="Trans_reg_C"/>
    <property type="match status" value="1"/>
</dbReference>
<feature type="modified residue" description="4-aspartylphosphate" evidence="6">
    <location>
        <position position="52"/>
    </location>
</feature>
<dbReference type="AlphaFoldDB" id="A0A3S0Q0B4"/>
<feature type="domain" description="Response regulatory" evidence="8">
    <location>
        <begin position="2"/>
        <end position="117"/>
    </location>
</feature>
<dbReference type="PANTHER" id="PTHR48111:SF71">
    <property type="entry name" value="TRANSCRIPTIONAL REGULATORY PROTEIN PHOP"/>
    <property type="match status" value="1"/>
</dbReference>
<evidence type="ECO:0000313" key="10">
    <source>
        <dbReference type="EMBL" id="RTZ14469.1"/>
    </source>
</evidence>
<dbReference type="InterPro" id="IPR001867">
    <property type="entry name" value="OmpR/PhoB-type_DNA-bd"/>
</dbReference>
<evidence type="ECO:0000256" key="3">
    <source>
        <dbReference type="ARBA" id="ARBA00023015"/>
    </source>
</evidence>
<keyword evidence="11" id="KW-1185">Reference proteome</keyword>
<dbReference type="GO" id="GO:0032993">
    <property type="term" value="C:protein-DNA complex"/>
    <property type="evidence" value="ECO:0007669"/>
    <property type="project" value="TreeGrafter"/>
</dbReference>
<dbReference type="RefSeq" id="WP_126575384.1">
    <property type="nucleotide sequence ID" value="NZ_RXZH01000008.1"/>
</dbReference>
<dbReference type="EMBL" id="RXZH01000008">
    <property type="protein sequence ID" value="RTZ14469.1"/>
    <property type="molecule type" value="Genomic_DNA"/>
</dbReference>
<dbReference type="GO" id="GO:0000976">
    <property type="term" value="F:transcription cis-regulatory region binding"/>
    <property type="evidence" value="ECO:0007669"/>
    <property type="project" value="TreeGrafter"/>
</dbReference>
<dbReference type="InterPro" id="IPR011006">
    <property type="entry name" value="CheY-like_superfamily"/>
</dbReference>
<keyword evidence="5" id="KW-0804">Transcription</keyword>
<dbReference type="SMART" id="SM00448">
    <property type="entry name" value="REC"/>
    <property type="match status" value="1"/>
</dbReference>
<dbReference type="SMART" id="SM00862">
    <property type="entry name" value="Trans_reg_C"/>
    <property type="match status" value="1"/>
</dbReference>
<comment type="caution">
    <text evidence="10">The sequence shown here is derived from an EMBL/GenBank/DDBJ whole genome shotgun (WGS) entry which is preliminary data.</text>
</comment>
<sequence>MQVVLVEDNEILNHHLSSQLKDRNHTVYADKTASACLQTIQKQPNADVMIIDLGLPDFDGITLIKQIRRKEINVPILILTARGDWQDKVEGLNAGADDYLTKPFQFEELSARLEALVRRYQGFASSQIKVEDLTLDTQANSIAFHGNLLELTALEYQIFQYLIRHHQQVVSKEQIANSLYDSGEEVNHNNIEVIISRLRKKLSAYSDEKIIATIRGQGYRIIQQGSAS</sequence>
<evidence type="ECO:0000256" key="2">
    <source>
        <dbReference type="ARBA" id="ARBA00023012"/>
    </source>
</evidence>
<dbReference type="Gene3D" id="6.10.250.690">
    <property type="match status" value="1"/>
</dbReference>
<evidence type="ECO:0000256" key="5">
    <source>
        <dbReference type="ARBA" id="ARBA00023163"/>
    </source>
</evidence>
<dbReference type="SUPFAM" id="SSF52172">
    <property type="entry name" value="CheY-like"/>
    <property type="match status" value="1"/>
</dbReference>
<dbReference type="PROSITE" id="PS50110">
    <property type="entry name" value="RESPONSE_REGULATORY"/>
    <property type="match status" value="1"/>
</dbReference>
<feature type="domain" description="OmpR/PhoB-type" evidence="9">
    <location>
        <begin position="125"/>
        <end position="223"/>
    </location>
</feature>
<dbReference type="InterPro" id="IPR039420">
    <property type="entry name" value="WalR-like"/>
</dbReference>
<dbReference type="Proteomes" id="UP000268973">
    <property type="component" value="Unassembled WGS sequence"/>
</dbReference>
<keyword evidence="2" id="KW-0902">Two-component regulatory system</keyword>
<dbReference type="PANTHER" id="PTHR48111">
    <property type="entry name" value="REGULATOR OF RPOS"/>
    <property type="match status" value="1"/>
</dbReference>
<evidence type="ECO:0000256" key="7">
    <source>
        <dbReference type="PROSITE-ProRule" id="PRU01091"/>
    </source>
</evidence>
<dbReference type="CDD" id="cd00383">
    <property type="entry name" value="trans_reg_C"/>
    <property type="match status" value="1"/>
</dbReference>
<dbReference type="PROSITE" id="PS51755">
    <property type="entry name" value="OMPR_PHOB"/>
    <property type="match status" value="1"/>
</dbReference>
<organism evidence="10 11">
    <name type="scientific">Vibrio aquaticus</name>
    <dbReference type="NCBI Taxonomy" id="2496559"/>
    <lineage>
        <taxon>Bacteria</taxon>
        <taxon>Pseudomonadati</taxon>
        <taxon>Pseudomonadota</taxon>
        <taxon>Gammaproteobacteria</taxon>
        <taxon>Vibrionales</taxon>
        <taxon>Vibrionaceae</taxon>
        <taxon>Vibrio</taxon>
    </lineage>
</organism>
<accession>A0A3S0Q0B4</accession>
<evidence type="ECO:0000313" key="11">
    <source>
        <dbReference type="Proteomes" id="UP000268973"/>
    </source>
</evidence>